<accession>A0AAE3JIA7</accession>
<evidence type="ECO:0000259" key="4">
    <source>
        <dbReference type="PROSITE" id="PS50902"/>
    </source>
</evidence>
<feature type="domain" description="4Fe-4S ferredoxin-type" evidence="5">
    <location>
        <begin position="176"/>
        <end position="205"/>
    </location>
</feature>
<evidence type="ECO:0000313" key="6">
    <source>
        <dbReference type="EMBL" id="MCC2232856.1"/>
    </source>
</evidence>
<dbReference type="Gene3D" id="3.40.50.360">
    <property type="match status" value="1"/>
</dbReference>
<name>A0AAE3JIA7_9FIRM</name>
<evidence type="ECO:0000259" key="5">
    <source>
        <dbReference type="PROSITE" id="PS51379"/>
    </source>
</evidence>
<sequence>MRAKRIQVAYFSPTGGTERAARMLAELFGLPVEMHDRTLPEGRKQVITCEPGDVCIIACPVYAGGIPDVPGLFENIQGDGTPCVLLATYGNRHYDNALAKLKERMGTVGFLTIGAMAAVIPHVFSDQLGAGRPNDEDRSHMADFAMEILQKVNNWDVECPVIPGDASAPAKRMAYLPKTLDRERCTGCGTCARECPAGAIDAKTQTIDEVKCINCLRCVKKGCGAWSCDYSAITARLEAHYSAPRLLEVFL</sequence>
<dbReference type="PROSITE" id="PS00198">
    <property type="entry name" value="4FE4S_FER_1"/>
    <property type="match status" value="1"/>
</dbReference>
<keyword evidence="2" id="KW-0408">Iron</keyword>
<evidence type="ECO:0000256" key="1">
    <source>
        <dbReference type="ARBA" id="ARBA00022723"/>
    </source>
</evidence>
<dbReference type="Gene3D" id="3.30.70.20">
    <property type="match status" value="1"/>
</dbReference>
<keyword evidence="3" id="KW-0411">Iron-sulfur</keyword>
<keyword evidence="7" id="KW-1185">Reference proteome</keyword>
<dbReference type="InterPro" id="IPR008254">
    <property type="entry name" value="Flavodoxin/NO_synth"/>
</dbReference>
<dbReference type="GO" id="GO:0051536">
    <property type="term" value="F:iron-sulfur cluster binding"/>
    <property type="evidence" value="ECO:0007669"/>
    <property type="project" value="UniProtKB-KW"/>
</dbReference>
<feature type="domain" description="Flavodoxin-like" evidence="4">
    <location>
        <begin position="6"/>
        <end position="149"/>
    </location>
</feature>
<dbReference type="Proteomes" id="UP001198182">
    <property type="component" value="Unassembled WGS sequence"/>
</dbReference>
<comment type="caution">
    <text evidence="6">The sequence shown here is derived from an EMBL/GenBank/DDBJ whole genome shotgun (WGS) entry which is preliminary data.</text>
</comment>
<dbReference type="SUPFAM" id="SSF52218">
    <property type="entry name" value="Flavoproteins"/>
    <property type="match status" value="1"/>
</dbReference>
<dbReference type="GO" id="GO:0046872">
    <property type="term" value="F:metal ion binding"/>
    <property type="evidence" value="ECO:0007669"/>
    <property type="project" value="UniProtKB-KW"/>
</dbReference>
<organism evidence="6 7">
    <name type="scientific">Hominifimenecus microfluidus</name>
    <dbReference type="NCBI Taxonomy" id="2885348"/>
    <lineage>
        <taxon>Bacteria</taxon>
        <taxon>Bacillati</taxon>
        <taxon>Bacillota</taxon>
        <taxon>Clostridia</taxon>
        <taxon>Lachnospirales</taxon>
        <taxon>Lachnospiraceae</taxon>
        <taxon>Hominifimenecus</taxon>
    </lineage>
</organism>
<protein>
    <submittedName>
        <fullName evidence="6">4Fe-4S binding protein</fullName>
    </submittedName>
</protein>
<dbReference type="Pfam" id="PF00037">
    <property type="entry name" value="Fer4"/>
    <property type="match status" value="1"/>
</dbReference>
<reference evidence="6" key="1">
    <citation type="submission" date="2021-10" db="EMBL/GenBank/DDBJ databases">
        <title>Anaerobic single-cell dispensing facilitates the cultivation of human gut bacteria.</title>
        <authorList>
            <person name="Afrizal A."/>
        </authorList>
    </citation>
    <scope>NUCLEOTIDE SEQUENCE</scope>
    <source>
        <strain evidence="6">CLA-AA-H215</strain>
    </source>
</reference>
<dbReference type="PROSITE" id="PS51379">
    <property type="entry name" value="4FE4S_FER_2"/>
    <property type="match status" value="1"/>
</dbReference>
<dbReference type="GO" id="GO:0016651">
    <property type="term" value="F:oxidoreductase activity, acting on NAD(P)H"/>
    <property type="evidence" value="ECO:0007669"/>
    <property type="project" value="UniProtKB-ARBA"/>
</dbReference>
<dbReference type="AlphaFoldDB" id="A0AAE3JIA7"/>
<evidence type="ECO:0000313" key="7">
    <source>
        <dbReference type="Proteomes" id="UP001198182"/>
    </source>
</evidence>
<dbReference type="InterPro" id="IPR017900">
    <property type="entry name" value="4Fe4S_Fe_S_CS"/>
</dbReference>
<dbReference type="SUPFAM" id="SSF54862">
    <property type="entry name" value="4Fe-4S ferredoxins"/>
    <property type="match status" value="1"/>
</dbReference>
<keyword evidence="1" id="KW-0479">Metal-binding</keyword>
<dbReference type="RefSeq" id="WP_308455218.1">
    <property type="nucleotide sequence ID" value="NZ_JAJEQR010000114.1"/>
</dbReference>
<dbReference type="PROSITE" id="PS50902">
    <property type="entry name" value="FLAVODOXIN_LIKE"/>
    <property type="match status" value="1"/>
</dbReference>
<dbReference type="GO" id="GO:0010181">
    <property type="term" value="F:FMN binding"/>
    <property type="evidence" value="ECO:0007669"/>
    <property type="project" value="InterPro"/>
</dbReference>
<gene>
    <name evidence="6" type="ORF">LKD81_18075</name>
</gene>
<proteinExistence type="predicted"/>
<evidence type="ECO:0000256" key="3">
    <source>
        <dbReference type="ARBA" id="ARBA00023014"/>
    </source>
</evidence>
<dbReference type="EMBL" id="JAJEQR010000114">
    <property type="protein sequence ID" value="MCC2232856.1"/>
    <property type="molecule type" value="Genomic_DNA"/>
</dbReference>
<dbReference type="InterPro" id="IPR029039">
    <property type="entry name" value="Flavoprotein-like_sf"/>
</dbReference>
<evidence type="ECO:0000256" key="2">
    <source>
        <dbReference type="ARBA" id="ARBA00023004"/>
    </source>
</evidence>
<dbReference type="InterPro" id="IPR017896">
    <property type="entry name" value="4Fe4S_Fe-S-bd"/>
</dbReference>